<feature type="compositionally biased region" description="Basic residues" evidence="1">
    <location>
        <begin position="337"/>
        <end position="346"/>
    </location>
</feature>
<protein>
    <submittedName>
        <fullName evidence="2">Uncharacterized protein</fullName>
    </submittedName>
</protein>
<dbReference type="VEuPathDB" id="TriTrypDB:LpyrH10_39_0130"/>
<dbReference type="GeneID" id="26910315"/>
<reference evidence="2 3" key="1">
    <citation type="submission" date="2015-07" db="EMBL/GenBank/DDBJ databases">
        <title>High-quality genome of monoxenous trypanosomatid Leptomonas pyrrhocoris.</title>
        <authorList>
            <person name="Flegontov P."/>
            <person name="Butenko A."/>
            <person name="Firsov S."/>
            <person name="Vlcek C."/>
            <person name="Logacheva M.D."/>
            <person name="Field M."/>
            <person name="Filatov D."/>
            <person name="Flegontova O."/>
            <person name="Gerasimov E."/>
            <person name="Jackson A.P."/>
            <person name="Kelly S."/>
            <person name="Opperdoes F."/>
            <person name="O'Reilly A."/>
            <person name="Votypka J."/>
            <person name="Yurchenko V."/>
            <person name="Lukes J."/>
        </authorList>
    </citation>
    <scope>NUCLEOTIDE SEQUENCE [LARGE SCALE GENOMIC DNA]</scope>
    <source>
        <strain evidence="2">H10</strain>
    </source>
</reference>
<evidence type="ECO:0000313" key="3">
    <source>
        <dbReference type="Proteomes" id="UP000037923"/>
    </source>
</evidence>
<comment type="caution">
    <text evidence="2">The sequence shown here is derived from an EMBL/GenBank/DDBJ whole genome shotgun (WGS) entry which is preliminary data.</text>
</comment>
<feature type="compositionally biased region" description="Acidic residues" evidence="1">
    <location>
        <begin position="356"/>
        <end position="369"/>
    </location>
</feature>
<feature type="region of interest" description="Disordered" evidence="1">
    <location>
        <begin position="406"/>
        <end position="433"/>
    </location>
</feature>
<evidence type="ECO:0000256" key="1">
    <source>
        <dbReference type="SAM" id="MobiDB-lite"/>
    </source>
</evidence>
<gene>
    <name evidence="2" type="ORF">ABB37_10035</name>
</gene>
<dbReference type="RefSeq" id="XP_015651648.1">
    <property type="nucleotide sequence ID" value="XM_015809758.1"/>
</dbReference>
<keyword evidence="3" id="KW-1185">Reference proteome</keyword>
<feature type="compositionally biased region" description="Low complexity" evidence="1">
    <location>
        <begin position="418"/>
        <end position="429"/>
    </location>
</feature>
<feature type="region of interest" description="Disordered" evidence="1">
    <location>
        <begin position="1191"/>
        <end position="1246"/>
    </location>
</feature>
<proteinExistence type="predicted"/>
<organism evidence="2 3">
    <name type="scientific">Leptomonas pyrrhocoris</name>
    <name type="common">Firebug parasite</name>
    <dbReference type="NCBI Taxonomy" id="157538"/>
    <lineage>
        <taxon>Eukaryota</taxon>
        <taxon>Discoba</taxon>
        <taxon>Euglenozoa</taxon>
        <taxon>Kinetoplastea</taxon>
        <taxon>Metakinetoplastina</taxon>
        <taxon>Trypanosomatida</taxon>
        <taxon>Trypanosomatidae</taxon>
        <taxon>Leishmaniinae</taxon>
        <taxon>Leptomonas</taxon>
    </lineage>
</organism>
<dbReference type="OrthoDB" id="266034at2759"/>
<feature type="region of interest" description="Disordered" evidence="1">
    <location>
        <begin position="1325"/>
        <end position="1364"/>
    </location>
</feature>
<dbReference type="OMA" id="ASWLPWD"/>
<accession>A0A0M9FPE2</accession>
<evidence type="ECO:0000313" key="2">
    <source>
        <dbReference type="EMBL" id="KPA73209.1"/>
    </source>
</evidence>
<feature type="region of interest" description="Disordered" evidence="1">
    <location>
        <begin position="329"/>
        <end position="369"/>
    </location>
</feature>
<name>A0A0M9FPE2_LEPPY</name>
<dbReference type="Proteomes" id="UP000037923">
    <property type="component" value="Unassembled WGS sequence"/>
</dbReference>
<dbReference type="EMBL" id="LGTL01000039">
    <property type="protein sequence ID" value="KPA73209.1"/>
    <property type="molecule type" value="Genomic_DNA"/>
</dbReference>
<sequence>MSWIRGPTQVVWRRRLNNNDDNVTGRSAALLSHEDESWQCAEAASVAHKSIAELWDSIKQSVDAAGIDALEKRADVANRQRQAAEDSLLSSTRTAAADVLTWMRRPTSQRDSGQERRAVVALRDRPAVSCWCGRPPSPAPHHTFHFSLFLPKPRGAEDEEADRHEHLPALCRHVRGFAVARWRGASWLPWDAWIAAACEAARVPLLLPPAAQALCWMAVSAHRSGFKKRFYWNSQTGGECAYDAEVGRDGVRDFPFAIADAAVEAKKLWQTSEAPSSLPPPPCCAVRWNRADAHRDTVSFEENTRLHALAEVRQHRFWEVPTVAGASFRKGISRPTAPRRTRRKRARSEERMEADCAADDDDDDADSEDAAVPQRTHTMYHHLSAELLSNSDGDTVAVHRCRDGAVAAGGDTPGRLRASAQETQQTQSTMPDAATSLPLQDGKAACNLAGAFPGSRASPTSVLVCLPVLGADPLSMSECRADRSRTSDTSEKEEGEKAFSAFPTFAVVREAAAAAAAKAQQRRHTRDRQALMSSLLRRSPLPTSAQCAIHTRSMSCLRRSNAEWTWQLPLARVEARCREYWRPPSKIPAGAIHSMEPVGTDGDRAGEVRASCGRQRKSTTSPAPCSPTAALPFDLLRAFVVPSPFMAAAVLGISASSRSQRRTGRVEGADARLITAGAPRVTPVVSACNHDGEGVVEPQTDAPLLLAMKRSAPLTPSQERHQARHALLMSAATDDGERISLRIPIAPTRKAAFNVRGAEAVHSFCTAHWPLLTLRNVAAAQLRQPRQAPLPDIAASAAAASADSAAAVLLTGAPNECHVDQHARVASQSVPSSPVVQIQARRRVRCRALRRAFYRHILTASTPASSQLLTAPSEDVDDPLRAPSSTWQRYRRELARGDDAELDRCVRSVLAYAQAEMCGGAFSSFYLKLTVFDADGNRNIDSNHDNAAAAVATVGGEGSVRAIQVKHHHMTSRGARLCSGSHPALSPPPCVDLCVRDINCTPSYYQRLMHTLLVDGLRRDGWLLFHTHWHDALAGCQALLSSHPSRPGGAGELLRGDTAAPTHPPFMGSVTATVDSYGHSSDACDCAASREVRWFVDSEDDDETAGNTADVGAAQLEAGLHGAQETIWSSRSEAENAERPFPILNWSGVPDDQEAAIFMTRAAAAQAAAKSARFLFFYAAGTPYNMERTSPSDIYDTAGESDTAVSVSASSSSASSNPVNGHDGSRSTTCAARAQARGDAGGGAENLHGQLRRHAAQLLAGTFPCAEGVHCANDTLPPRTSLPAATHAVECEVQPLRRRRYTRRVFSFHEEQRFLLAEARVAWETRQSARRHSRRSSTEDEFDGAGNSTAATTAVTKSSAPPSTTLLSSVFSEGDALDTAEGEEEEGELAWLRLRHRAHLRHVRTPAGPLWPHREVPHDVFSEACRSDAATHFTYMAYMLRDRRRTLGAAASARPF</sequence>
<feature type="compositionally biased region" description="Low complexity" evidence="1">
    <location>
        <begin position="1204"/>
        <end position="1216"/>
    </location>
</feature>
<feature type="compositionally biased region" description="Low complexity" evidence="1">
    <location>
        <begin position="1348"/>
        <end position="1364"/>
    </location>
</feature>